<organism evidence="1 2">
    <name type="scientific">Acaulospora colombiana</name>
    <dbReference type="NCBI Taxonomy" id="27376"/>
    <lineage>
        <taxon>Eukaryota</taxon>
        <taxon>Fungi</taxon>
        <taxon>Fungi incertae sedis</taxon>
        <taxon>Mucoromycota</taxon>
        <taxon>Glomeromycotina</taxon>
        <taxon>Glomeromycetes</taxon>
        <taxon>Diversisporales</taxon>
        <taxon>Acaulosporaceae</taxon>
        <taxon>Acaulospora</taxon>
    </lineage>
</organism>
<evidence type="ECO:0000313" key="2">
    <source>
        <dbReference type="Proteomes" id="UP000789525"/>
    </source>
</evidence>
<evidence type="ECO:0000313" key="1">
    <source>
        <dbReference type="EMBL" id="CAG8757112.1"/>
    </source>
</evidence>
<feature type="non-terminal residue" evidence="1">
    <location>
        <position position="1"/>
    </location>
</feature>
<reference evidence="1" key="1">
    <citation type="submission" date="2021-06" db="EMBL/GenBank/DDBJ databases">
        <authorList>
            <person name="Kallberg Y."/>
            <person name="Tangrot J."/>
            <person name="Rosling A."/>
        </authorList>
    </citation>
    <scope>NUCLEOTIDE SEQUENCE</scope>
    <source>
        <strain evidence="1">CL356</strain>
    </source>
</reference>
<protein>
    <submittedName>
        <fullName evidence="1">12082_t:CDS:1</fullName>
    </submittedName>
</protein>
<dbReference type="Proteomes" id="UP000789525">
    <property type="component" value="Unassembled WGS sequence"/>
</dbReference>
<dbReference type="EMBL" id="CAJVPT010056633">
    <property type="protein sequence ID" value="CAG8757112.1"/>
    <property type="molecule type" value="Genomic_DNA"/>
</dbReference>
<comment type="caution">
    <text evidence="1">The sequence shown here is derived from an EMBL/GenBank/DDBJ whole genome shotgun (WGS) entry which is preliminary data.</text>
</comment>
<name>A0ACA9QQ15_9GLOM</name>
<accession>A0ACA9QQ15</accession>
<gene>
    <name evidence="1" type="ORF">ACOLOM_LOCUS13015</name>
</gene>
<sequence>WLGKWLFGEEDSTLEGLSVYIKAGGTNSVRRNSGLRGGEGSKGEDSRVGNPTARAACKPGQPNAVGFYSLHRFFSVEGLT</sequence>
<proteinExistence type="predicted"/>
<keyword evidence="2" id="KW-1185">Reference proteome</keyword>